<keyword evidence="3" id="KW-1185">Reference proteome</keyword>
<dbReference type="HOGENOM" id="CLU_1042903_0_0_1"/>
<feature type="region of interest" description="Disordered" evidence="1">
    <location>
        <begin position="34"/>
        <end position="57"/>
    </location>
</feature>
<evidence type="ECO:0000313" key="2">
    <source>
        <dbReference type="EMBL" id="EGT47819.1"/>
    </source>
</evidence>
<evidence type="ECO:0000313" key="3">
    <source>
        <dbReference type="Proteomes" id="UP000008068"/>
    </source>
</evidence>
<protein>
    <submittedName>
        <fullName evidence="2">Uncharacterized protein</fullName>
    </submittedName>
</protein>
<reference evidence="3" key="1">
    <citation type="submission" date="2011-07" db="EMBL/GenBank/DDBJ databases">
        <authorList>
            <consortium name="Caenorhabditis brenneri Sequencing and Analysis Consortium"/>
            <person name="Wilson R.K."/>
        </authorList>
    </citation>
    <scope>NUCLEOTIDE SEQUENCE [LARGE SCALE GENOMIC DNA]</scope>
    <source>
        <strain evidence="3">PB2801</strain>
    </source>
</reference>
<organism evidence="3">
    <name type="scientific">Caenorhabditis brenneri</name>
    <name type="common">Nematode worm</name>
    <dbReference type="NCBI Taxonomy" id="135651"/>
    <lineage>
        <taxon>Eukaryota</taxon>
        <taxon>Metazoa</taxon>
        <taxon>Ecdysozoa</taxon>
        <taxon>Nematoda</taxon>
        <taxon>Chromadorea</taxon>
        <taxon>Rhabditida</taxon>
        <taxon>Rhabditina</taxon>
        <taxon>Rhabditomorpha</taxon>
        <taxon>Rhabditoidea</taxon>
        <taxon>Rhabditidae</taxon>
        <taxon>Peloderinae</taxon>
        <taxon>Caenorhabditis</taxon>
    </lineage>
</organism>
<accession>G0MYW9</accession>
<gene>
    <name evidence="2" type="ORF">CAEBREN_12884</name>
</gene>
<dbReference type="InParanoid" id="G0MYW9"/>
<dbReference type="EMBL" id="GL379821">
    <property type="protein sequence ID" value="EGT47819.1"/>
    <property type="molecule type" value="Genomic_DNA"/>
</dbReference>
<dbReference type="Proteomes" id="UP000008068">
    <property type="component" value="Unassembled WGS sequence"/>
</dbReference>
<dbReference type="STRING" id="135651.G0MYW9"/>
<evidence type="ECO:0000256" key="1">
    <source>
        <dbReference type="SAM" id="MobiDB-lite"/>
    </source>
</evidence>
<name>G0MYW9_CAEBE</name>
<feature type="compositionally biased region" description="Polar residues" evidence="1">
    <location>
        <begin position="38"/>
        <end position="51"/>
    </location>
</feature>
<dbReference type="AlphaFoldDB" id="G0MYW9"/>
<sequence length="267" mass="30933">MIEEGNTTTGVRSMHLNNVLQVVAYCENVSQAHHPEPATSQTTPSTSNYQKATEPWSRYQSNNCVDDIEINIDEPQSEEPRVDNFLSDHDEVPLEDSFENFHVENNEDKNIEESDDVNDSFDELGSAPISSKSLATIQKSSSEVTLNQQRHGNKNFKYFQIFDYLNSDMHGRFRGFLQDDSEEFNNEADLLGADMNKELYMNKFMLSITSCHFTWSHCRCISTSFAHRKSKNENEGVRDWMRSIDCRLNSICPRRNLQRFEFRKSND</sequence>
<proteinExistence type="predicted"/>
<dbReference type="eggNOG" id="KOG0351">
    <property type="taxonomic scope" value="Eukaryota"/>
</dbReference>